<dbReference type="Proteomes" id="UP000434101">
    <property type="component" value="Unassembled WGS sequence"/>
</dbReference>
<evidence type="ECO:0000256" key="2">
    <source>
        <dbReference type="ARBA" id="ARBA00022801"/>
    </source>
</evidence>
<dbReference type="Gene3D" id="3.40.50.1700">
    <property type="entry name" value="Glycoside hydrolase family 3 C-terminal domain"/>
    <property type="match status" value="1"/>
</dbReference>
<accession>A0A6B0VG77</accession>
<dbReference type="Pfam" id="PF00933">
    <property type="entry name" value="Glyco_hydro_3"/>
    <property type="match status" value="1"/>
</dbReference>
<dbReference type="PANTHER" id="PTHR30480:SF16">
    <property type="entry name" value="GLYCOSIDE HYDROLASE FAMILY 3 DOMAIN PROTEIN"/>
    <property type="match status" value="1"/>
</dbReference>
<evidence type="ECO:0000313" key="5">
    <source>
        <dbReference type="EMBL" id="MXV60490.1"/>
    </source>
</evidence>
<dbReference type="PANTHER" id="PTHR30480">
    <property type="entry name" value="BETA-HEXOSAMINIDASE-RELATED"/>
    <property type="match status" value="1"/>
</dbReference>
<dbReference type="RefSeq" id="WP_160061488.1">
    <property type="nucleotide sequence ID" value="NZ_WUYX01000002.1"/>
</dbReference>
<dbReference type="EMBL" id="WUYX01000002">
    <property type="protein sequence ID" value="MXV60490.1"/>
    <property type="molecule type" value="Genomic_DNA"/>
</dbReference>
<evidence type="ECO:0000259" key="4">
    <source>
        <dbReference type="Pfam" id="PF00933"/>
    </source>
</evidence>
<dbReference type="InterPro" id="IPR001764">
    <property type="entry name" value="Glyco_hydro_3_N"/>
</dbReference>
<comment type="caution">
    <text evidence="5">The sequence shown here is derived from an EMBL/GenBank/DDBJ whole genome shotgun (WGS) entry which is preliminary data.</text>
</comment>
<comment type="similarity">
    <text evidence="1">Belongs to the glycosyl hydrolase 3 family.</text>
</comment>
<dbReference type="OrthoDB" id="30657at2157"/>
<evidence type="ECO:0000256" key="1">
    <source>
        <dbReference type="ARBA" id="ARBA00005336"/>
    </source>
</evidence>
<feature type="domain" description="Glycoside hydrolase family 3 N-terminal" evidence="4">
    <location>
        <begin position="11"/>
        <end position="335"/>
    </location>
</feature>
<organism evidence="5 6">
    <name type="scientific">Natronorubrum halalkaliphilum</name>
    <dbReference type="NCBI Taxonomy" id="2691917"/>
    <lineage>
        <taxon>Archaea</taxon>
        <taxon>Methanobacteriati</taxon>
        <taxon>Methanobacteriota</taxon>
        <taxon>Stenosarchaea group</taxon>
        <taxon>Halobacteria</taxon>
        <taxon>Halobacteriales</taxon>
        <taxon>Natrialbaceae</taxon>
        <taxon>Natronorubrum</taxon>
    </lineage>
</organism>
<dbReference type="InterPro" id="IPR036962">
    <property type="entry name" value="Glyco_hydro_3_N_sf"/>
</dbReference>
<dbReference type="GO" id="GO:0004563">
    <property type="term" value="F:beta-N-acetylhexosaminidase activity"/>
    <property type="evidence" value="ECO:0007669"/>
    <property type="project" value="UniProtKB-EC"/>
</dbReference>
<dbReference type="InterPro" id="IPR036881">
    <property type="entry name" value="Glyco_hydro_3_C_sf"/>
</dbReference>
<gene>
    <name evidence="5" type="primary">nagZ</name>
    <name evidence="5" type="ORF">GS429_00070</name>
</gene>
<dbReference type="NCBIfam" id="NF003740">
    <property type="entry name" value="PRK05337.1"/>
    <property type="match status" value="1"/>
</dbReference>
<dbReference type="InterPro" id="IPR050226">
    <property type="entry name" value="NagZ_Beta-hexosaminidase"/>
</dbReference>
<dbReference type="AlphaFoldDB" id="A0A6B0VG77"/>
<proteinExistence type="inferred from homology"/>
<dbReference type="EC" id="3.2.1.52" evidence="5"/>
<evidence type="ECO:0000256" key="3">
    <source>
        <dbReference type="ARBA" id="ARBA00023295"/>
    </source>
</evidence>
<dbReference type="GO" id="GO:0005975">
    <property type="term" value="P:carbohydrate metabolic process"/>
    <property type="evidence" value="ECO:0007669"/>
    <property type="project" value="InterPro"/>
</dbReference>
<name>A0A6B0VG77_9EURY</name>
<keyword evidence="2 5" id="KW-0378">Hydrolase</keyword>
<dbReference type="SUPFAM" id="SSF51445">
    <property type="entry name" value="(Trans)glycosidases"/>
    <property type="match status" value="1"/>
</dbReference>
<dbReference type="InterPro" id="IPR017853">
    <property type="entry name" value="GH"/>
</dbReference>
<protein>
    <submittedName>
        <fullName evidence="5">Beta-N-acetylhexosaminidase</fullName>
        <ecNumber evidence="5">3.2.1.52</ecNumber>
    </submittedName>
</protein>
<reference evidence="5 6" key="1">
    <citation type="submission" date="2020-01" db="EMBL/GenBank/DDBJ databases">
        <title>Natronorubrum sp. JWXQ-INN 674 isolated from Inner Mongolia Autonomous Region of China.</title>
        <authorList>
            <person name="Xue Q."/>
        </authorList>
    </citation>
    <scope>NUCLEOTIDE SEQUENCE [LARGE SCALE GENOMIC DNA]</scope>
    <source>
        <strain evidence="5 6">JWXQ-INN-674</strain>
    </source>
</reference>
<dbReference type="Gene3D" id="3.20.20.300">
    <property type="entry name" value="Glycoside hydrolase, family 3, N-terminal domain"/>
    <property type="match status" value="1"/>
</dbReference>
<evidence type="ECO:0000313" key="6">
    <source>
        <dbReference type="Proteomes" id="UP000434101"/>
    </source>
</evidence>
<dbReference type="GO" id="GO:0009254">
    <property type="term" value="P:peptidoglycan turnover"/>
    <property type="evidence" value="ECO:0007669"/>
    <property type="project" value="TreeGrafter"/>
</dbReference>
<keyword evidence="3 5" id="KW-0326">Glycosidase</keyword>
<sequence>MTEPPLSTLSLEQKVGQLFHVGFPETEPTPALEELICDYHVGGVIYFSRNLETPEQTRSLSKALQQRALDSGAEIPLLLSVDQEGGTVRRLPYGTDVPGQMAVGATETPVNAATVARVTAKQLRDVGINFNLAPVLDVNNNPENPVIGVRSYSEDAETVATFGTRYFETLQSESVVACGKHFPGHGDTATDSHAELPVVDAHGDRLEEVELRPFARAIEAGIDAIMTAHVAFPAITGSETKPATLSPAVLTDLLRDELGFTGVLTTDCMEMNAIAETVGTARGAVEAIAAGADVVLVSHSPDKQRRAIERVIDAVERGEIAETRIDESVRRILTLKSNRDLQPAPLTESGSETVITGDDRVALRTISRDAVTLLRGNLDTRPIDPNDQLHLIAPAQTSGSPAAESQSAGSVLESLFEKRDVDTRLIEIGSETDLKTAVPTAAQVLCCTADVARNPEQATAVEALRAAGHSPVVAALTTPYDCLELSQVEPVLTTYDPTLGNLTALVDVLLGEQDPRGTPPTSLRSD</sequence>
<keyword evidence="6" id="KW-1185">Reference proteome</keyword>